<accession>A0A2N3NJY7</accession>
<feature type="compositionally biased region" description="Low complexity" evidence="5">
    <location>
        <begin position="176"/>
        <end position="205"/>
    </location>
</feature>
<dbReference type="InterPro" id="IPR051694">
    <property type="entry name" value="Immunoregulatory_rcpt-like"/>
</dbReference>
<name>A0A2N3NJY7_9PEZI</name>
<evidence type="ECO:0000256" key="6">
    <source>
        <dbReference type="SAM" id="Phobius"/>
    </source>
</evidence>
<dbReference type="GO" id="GO:0016020">
    <property type="term" value="C:membrane"/>
    <property type="evidence" value="ECO:0007669"/>
    <property type="project" value="UniProtKB-SubCell"/>
</dbReference>
<reference evidence="8 9" key="1">
    <citation type="journal article" date="2017" name="G3 (Bethesda)">
        <title>First Draft Genome Sequence of the Pathogenic Fungus Lomentospora prolificans (Formerly Scedosporium prolificans).</title>
        <authorList>
            <person name="Luo R."/>
            <person name="Zimin A."/>
            <person name="Workman R."/>
            <person name="Fan Y."/>
            <person name="Pertea G."/>
            <person name="Grossman N."/>
            <person name="Wear M.P."/>
            <person name="Jia B."/>
            <person name="Miller H."/>
            <person name="Casadevall A."/>
            <person name="Timp W."/>
            <person name="Zhang S.X."/>
            <person name="Salzberg S.L."/>
        </authorList>
    </citation>
    <scope>NUCLEOTIDE SEQUENCE [LARGE SCALE GENOMIC DNA]</scope>
    <source>
        <strain evidence="8 9">JHH-5317</strain>
    </source>
</reference>
<feature type="region of interest" description="Disordered" evidence="5">
    <location>
        <begin position="250"/>
        <end position="315"/>
    </location>
</feature>
<proteinExistence type="predicted"/>
<feature type="region of interest" description="Disordered" evidence="5">
    <location>
        <begin position="171"/>
        <end position="212"/>
    </location>
</feature>
<dbReference type="GO" id="GO:0071944">
    <property type="term" value="C:cell periphery"/>
    <property type="evidence" value="ECO:0007669"/>
    <property type="project" value="UniProtKB-ARBA"/>
</dbReference>
<keyword evidence="4 6" id="KW-0472">Membrane</keyword>
<evidence type="ECO:0000256" key="2">
    <source>
        <dbReference type="ARBA" id="ARBA00022692"/>
    </source>
</evidence>
<dbReference type="STRING" id="41688.A0A2N3NJY7"/>
<evidence type="ECO:0000256" key="5">
    <source>
        <dbReference type="SAM" id="MobiDB-lite"/>
    </source>
</evidence>
<evidence type="ECO:0000256" key="3">
    <source>
        <dbReference type="ARBA" id="ARBA00022989"/>
    </source>
</evidence>
<organism evidence="8 9">
    <name type="scientific">Lomentospora prolificans</name>
    <dbReference type="NCBI Taxonomy" id="41688"/>
    <lineage>
        <taxon>Eukaryota</taxon>
        <taxon>Fungi</taxon>
        <taxon>Dikarya</taxon>
        <taxon>Ascomycota</taxon>
        <taxon>Pezizomycotina</taxon>
        <taxon>Sordariomycetes</taxon>
        <taxon>Hypocreomycetidae</taxon>
        <taxon>Microascales</taxon>
        <taxon>Microascaceae</taxon>
        <taxon>Lomentospora</taxon>
    </lineage>
</organism>
<dbReference type="Proteomes" id="UP000233524">
    <property type="component" value="Unassembled WGS sequence"/>
</dbReference>
<dbReference type="OrthoDB" id="4849731at2759"/>
<keyword evidence="9" id="KW-1185">Reference proteome</keyword>
<dbReference type="PANTHER" id="PTHR15549">
    <property type="entry name" value="PAIRED IMMUNOGLOBULIN-LIKE TYPE 2 RECEPTOR"/>
    <property type="match status" value="1"/>
</dbReference>
<evidence type="ECO:0000313" key="8">
    <source>
        <dbReference type="EMBL" id="PKS12747.1"/>
    </source>
</evidence>
<feature type="region of interest" description="Disordered" evidence="5">
    <location>
        <begin position="384"/>
        <end position="450"/>
    </location>
</feature>
<feature type="signal peptide" evidence="7">
    <location>
        <begin position="1"/>
        <end position="20"/>
    </location>
</feature>
<gene>
    <name evidence="8" type="ORF">jhhlp_000956</name>
</gene>
<dbReference type="EMBL" id="NLAX01000003">
    <property type="protein sequence ID" value="PKS12747.1"/>
    <property type="molecule type" value="Genomic_DNA"/>
</dbReference>
<comment type="subcellular location">
    <subcellularLocation>
        <location evidence="1">Membrane</location>
        <topology evidence="1">Single-pass membrane protein</topology>
    </subcellularLocation>
</comment>
<feature type="chain" id="PRO_5014645538" description="Mid2 domain-containing protein" evidence="7">
    <location>
        <begin position="21"/>
        <end position="450"/>
    </location>
</feature>
<dbReference type="VEuPathDB" id="FungiDB:jhhlp_000956"/>
<protein>
    <recommendedName>
        <fullName evidence="10">Mid2 domain-containing protein</fullName>
    </recommendedName>
</protein>
<sequence length="450" mass="46211">MVGLRTVAIPLALTLGGAKAFDDGLGWHQPQQTDGNLAKIGGIAPLATAAPDPKHLFKRGTNTCGYVNGEAAQAVTCRADLGAECLYDSRASAIGCCATTSCDIWTACLPLTASDETSTADMDRTRYCSNAASPHCAVYLWKDPVWTGYTMAICDSVSTTYSFFPSPQAVVDDDTTTTSRGRSSSSSTTTTSSSTTTGPGPTSTTAKSDGGGAPVGAIVGGVIGGVAVLVLFGVGIFFILRRLKQNNNPPPAVPQQMAAAPPGPQGPPQYPYSPDPNMQPQMYGGAPSQVPSMYGPPPGHMTPMGHDGQNPGGFYYNQPPHDNRMSMASTNPISPTSYSPSVAGATISGAGAGLGAGYAAGHAGHHGQSPIPATREFGTPEQAFAANNAPYQQEPSPPLPQHQTPPVGQAYTPPPVQLGYAQGGYGPKPGEAAPAELPTARPDGELRELP</sequence>
<dbReference type="AlphaFoldDB" id="A0A2N3NJY7"/>
<keyword evidence="2 6" id="KW-0812">Transmembrane</keyword>
<evidence type="ECO:0000313" key="9">
    <source>
        <dbReference type="Proteomes" id="UP000233524"/>
    </source>
</evidence>
<evidence type="ECO:0000256" key="7">
    <source>
        <dbReference type="SAM" id="SignalP"/>
    </source>
</evidence>
<keyword evidence="3 6" id="KW-1133">Transmembrane helix</keyword>
<keyword evidence="7" id="KW-0732">Signal</keyword>
<dbReference type="InParanoid" id="A0A2N3NJY7"/>
<evidence type="ECO:0000256" key="1">
    <source>
        <dbReference type="ARBA" id="ARBA00004167"/>
    </source>
</evidence>
<evidence type="ECO:0000256" key="4">
    <source>
        <dbReference type="ARBA" id="ARBA00023136"/>
    </source>
</evidence>
<evidence type="ECO:0008006" key="10">
    <source>
        <dbReference type="Google" id="ProtNLM"/>
    </source>
</evidence>
<feature type="transmembrane region" description="Helical" evidence="6">
    <location>
        <begin position="215"/>
        <end position="240"/>
    </location>
</feature>
<comment type="caution">
    <text evidence="8">The sequence shown here is derived from an EMBL/GenBank/DDBJ whole genome shotgun (WGS) entry which is preliminary data.</text>
</comment>
<feature type="compositionally biased region" description="Pro residues" evidence="5">
    <location>
        <begin position="261"/>
        <end position="274"/>
    </location>
</feature>